<dbReference type="KEGG" id="rli:RLO149_c003630"/>
<dbReference type="Proteomes" id="UP000001353">
    <property type="component" value="Chromosome"/>
</dbReference>
<dbReference type="HOGENOM" id="CLU_1947213_0_0_5"/>
<evidence type="ECO:0000313" key="2">
    <source>
        <dbReference type="Proteomes" id="UP000001353"/>
    </source>
</evidence>
<reference evidence="1 2" key="1">
    <citation type="journal article" date="2011" name="BMC Genomics">
        <title>Comparative genome analysis and genome-guided physiological analysis of Roseobacter litoralis.</title>
        <authorList>
            <person name="Kalhoefer D."/>
            <person name="Thole S."/>
            <person name="Voget S."/>
            <person name="Lehmann R."/>
            <person name="Liesegang H."/>
            <person name="Wollher A."/>
            <person name="Daniel R."/>
            <person name="Simon M."/>
            <person name="Brinkhoff T."/>
        </authorList>
    </citation>
    <scope>NUCLEOTIDE SEQUENCE [LARGE SCALE GENOMIC DNA]</scope>
    <source>
        <strain evidence="2">ATCC 49566 / DSM 6996 / JCM 21268 / NBRC 15278 / OCh 149</strain>
    </source>
</reference>
<dbReference type="EMBL" id="CP002623">
    <property type="protein sequence ID" value="AEI92393.1"/>
    <property type="molecule type" value="Genomic_DNA"/>
</dbReference>
<gene>
    <name evidence="1" type="ordered locus">RLO149_c003630</name>
</gene>
<protein>
    <submittedName>
        <fullName evidence="1">Uncharacterized protein</fullName>
    </submittedName>
</protein>
<accession>F7ZHI2</accession>
<sequence length="129" mass="15308">MPLHRPGFNRNGHFSDGPFGSSQPWRTHLYQLNRLHPQNQRRYPRVSRNTGGVRPHKAIGEVRLVRTNDNEVSVAQRDGFKNLFINHADLNDMLDTFRLWQRIADEFMERLICRFGEWLVIMHPLFKCL</sequence>
<evidence type="ECO:0000313" key="1">
    <source>
        <dbReference type="EMBL" id="AEI92393.1"/>
    </source>
</evidence>
<name>F7ZHI2_ROSLO</name>
<dbReference type="AlphaFoldDB" id="F7ZHI2"/>
<keyword evidence="2" id="KW-1185">Reference proteome</keyword>
<organism evidence="1 2">
    <name type="scientific">Roseobacter litoralis (strain ATCC 49566 / DSM 6996 / JCM 21268 / NBRC 15278 / OCh 149)</name>
    <dbReference type="NCBI Taxonomy" id="391595"/>
    <lineage>
        <taxon>Bacteria</taxon>
        <taxon>Pseudomonadati</taxon>
        <taxon>Pseudomonadota</taxon>
        <taxon>Alphaproteobacteria</taxon>
        <taxon>Rhodobacterales</taxon>
        <taxon>Roseobacteraceae</taxon>
        <taxon>Roseobacter</taxon>
    </lineage>
</organism>
<proteinExistence type="predicted"/>